<dbReference type="Proteomes" id="UP001374584">
    <property type="component" value="Unassembled WGS sequence"/>
</dbReference>
<accession>A0AAN9LJT7</accession>
<keyword evidence="2" id="KW-1185">Reference proteome</keyword>
<evidence type="ECO:0000313" key="1">
    <source>
        <dbReference type="EMBL" id="KAK7334703.1"/>
    </source>
</evidence>
<name>A0AAN9LJT7_PHACN</name>
<reference evidence="1 2" key="1">
    <citation type="submission" date="2024-01" db="EMBL/GenBank/DDBJ databases">
        <title>The genomes of 5 underutilized Papilionoideae crops provide insights into root nodulation and disease resistanc.</title>
        <authorList>
            <person name="Jiang F."/>
        </authorList>
    </citation>
    <scope>NUCLEOTIDE SEQUENCE [LARGE SCALE GENOMIC DNA]</scope>
    <source>
        <strain evidence="1">JINMINGXINNONG_FW02</strain>
        <tissue evidence="1">Leaves</tissue>
    </source>
</reference>
<dbReference type="AlphaFoldDB" id="A0AAN9LJT7"/>
<gene>
    <name evidence="1" type="ORF">VNO80_26464</name>
</gene>
<sequence>MQDTTLKFFLEAIHKKVCISISVSFIQYYKSPFYSRLLCDLVSPYFTHTLIFAQLFKANRIFGEIDEVNEEFVLLFDADGREFKVTVDDDSSSTRS</sequence>
<proteinExistence type="predicted"/>
<organism evidence="1 2">
    <name type="scientific">Phaseolus coccineus</name>
    <name type="common">Scarlet runner bean</name>
    <name type="synonym">Phaseolus multiflorus</name>
    <dbReference type="NCBI Taxonomy" id="3886"/>
    <lineage>
        <taxon>Eukaryota</taxon>
        <taxon>Viridiplantae</taxon>
        <taxon>Streptophyta</taxon>
        <taxon>Embryophyta</taxon>
        <taxon>Tracheophyta</taxon>
        <taxon>Spermatophyta</taxon>
        <taxon>Magnoliopsida</taxon>
        <taxon>eudicotyledons</taxon>
        <taxon>Gunneridae</taxon>
        <taxon>Pentapetalae</taxon>
        <taxon>rosids</taxon>
        <taxon>fabids</taxon>
        <taxon>Fabales</taxon>
        <taxon>Fabaceae</taxon>
        <taxon>Papilionoideae</taxon>
        <taxon>50 kb inversion clade</taxon>
        <taxon>NPAAA clade</taxon>
        <taxon>indigoferoid/millettioid clade</taxon>
        <taxon>Phaseoleae</taxon>
        <taxon>Phaseolus</taxon>
    </lineage>
</organism>
<dbReference type="EMBL" id="JAYMYR010000010">
    <property type="protein sequence ID" value="KAK7334703.1"/>
    <property type="molecule type" value="Genomic_DNA"/>
</dbReference>
<comment type="caution">
    <text evidence="1">The sequence shown here is derived from an EMBL/GenBank/DDBJ whole genome shotgun (WGS) entry which is preliminary data.</text>
</comment>
<protein>
    <submittedName>
        <fullName evidence="1">Uncharacterized protein</fullName>
    </submittedName>
</protein>
<evidence type="ECO:0000313" key="2">
    <source>
        <dbReference type="Proteomes" id="UP001374584"/>
    </source>
</evidence>